<organism evidence="3 4">
    <name type="scientific">Caenispirillum salinarum AK4</name>
    <dbReference type="NCBI Taxonomy" id="1238182"/>
    <lineage>
        <taxon>Bacteria</taxon>
        <taxon>Pseudomonadati</taxon>
        <taxon>Pseudomonadota</taxon>
        <taxon>Alphaproteobacteria</taxon>
        <taxon>Rhodospirillales</taxon>
        <taxon>Novispirillaceae</taxon>
        <taxon>Caenispirillum</taxon>
    </lineage>
</organism>
<accession>K9GX20</accession>
<keyword evidence="2" id="KW-0732">Signal</keyword>
<dbReference type="EMBL" id="ANHY01000011">
    <property type="protein sequence ID" value="EKV29782.1"/>
    <property type="molecule type" value="Genomic_DNA"/>
</dbReference>
<dbReference type="eggNOG" id="ENOG50331Y7">
    <property type="taxonomic scope" value="Bacteria"/>
</dbReference>
<reference evidence="3 4" key="1">
    <citation type="journal article" date="2013" name="Genome Announc.">
        <title>Draft Genome Sequence of an Alphaproteobacterium, Caenispirillum salinarum AK4(T), Isolated from a Solar Saltern.</title>
        <authorList>
            <person name="Khatri I."/>
            <person name="Singh A."/>
            <person name="Korpole S."/>
            <person name="Pinnaka A.K."/>
            <person name="Subramanian S."/>
        </authorList>
    </citation>
    <scope>NUCLEOTIDE SEQUENCE [LARGE SCALE GENOMIC DNA]</scope>
    <source>
        <strain evidence="3 4">AK4</strain>
    </source>
</reference>
<dbReference type="PATRIC" id="fig|1238182.3.peg.2428"/>
<name>K9GX20_9PROT</name>
<evidence type="ECO:0000256" key="2">
    <source>
        <dbReference type="SAM" id="SignalP"/>
    </source>
</evidence>
<evidence type="ECO:0000256" key="1">
    <source>
        <dbReference type="SAM" id="MobiDB-lite"/>
    </source>
</evidence>
<gene>
    <name evidence="3" type="ORF">C882_0212</name>
</gene>
<protein>
    <submittedName>
        <fullName evidence="3">Uncharacterized protein</fullName>
    </submittedName>
</protein>
<sequence>MLVVVHLALAALMTFAQHAAAGADTAGWRHPLPAALEPVSELDGVVLVGRTVDGRFQVSEIEPLHDRRTGAAPSPEAEAQEPSPGETPPFADRRRSAWTWAPEAWQGDAGVSLLERAARIGVETLFVTVPLDAAGDAVAAPDALAAFLGEATRAGIAVWAVSGDPAAVLPKEEDAWRARAAAYAAYQAAAAPGSRLAGLQYDIEPYLLPAYARDPARWNTRLLDLFAALKAEAPSLPLDAVVPFWLLDGPTEPGTADLPTRLAGLADVVTVMAYRTDADLVADLMRPWLAWGGRTGTPVRAALEAGPLPDEEARVYRPAPDGPLRITPYEGGAVLEMLSDPAPATAGRAFALSHVVPRPAERLTFHGRMDDMIIIMDVLMERLAPWPAFAGLALHGVAALEGHPQ</sequence>
<evidence type="ECO:0000313" key="3">
    <source>
        <dbReference type="EMBL" id="EKV29782.1"/>
    </source>
</evidence>
<feature type="chain" id="PRO_5003929796" evidence="2">
    <location>
        <begin position="20"/>
        <end position="405"/>
    </location>
</feature>
<evidence type="ECO:0000313" key="4">
    <source>
        <dbReference type="Proteomes" id="UP000009881"/>
    </source>
</evidence>
<feature type="compositionally biased region" description="Low complexity" evidence="1">
    <location>
        <begin position="70"/>
        <end position="84"/>
    </location>
</feature>
<feature type="region of interest" description="Disordered" evidence="1">
    <location>
        <begin position="59"/>
        <end position="92"/>
    </location>
</feature>
<proteinExistence type="predicted"/>
<dbReference type="Proteomes" id="UP000009881">
    <property type="component" value="Unassembled WGS sequence"/>
</dbReference>
<keyword evidence="4" id="KW-1185">Reference proteome</keyword>
<dbReference type="AlphaFoldDB" id="K9GX20"/>
<dbReference type="STRING" id="1238182.C882_0212"/>
<comment type="caution">
    <text evidence="3">The sequence shown here is derived from an EMBL/GenBank/DDBJ whole genome shotgun (WGS) entry which is preliminary data.</text>
</comment>
<feature type="signal peptide" evidence="2">
    <location>
        <begin position="1"/>
        <end position="19"/>
    </location>
</feature>